<dbReference type="GO" id="GO:0000785">
    <property type="term" value="C:chromatin"/>
    <property type="evidence" value="ECO:0007669"/>
    <property type="project" value="TreeGrafter"/>
</dbReference>
<dbReference type="Pfam" id="PF01853">
    <property type="entry name" value="MOZ_SAS"/>
    <property type="match status" value="2"/>
</dbReference>
<gene>
    <name evidence="7" type="ORF">LtaPh_1301600</name>
</gene>
<comment type="similarity">
    <text evidence="4">Belongs to the MYST (SAS/MOZ) family.</text>
</comment>
<dbReference type="PROSITE" id="PS51726">
    <property type="entry name" value="MYST_HAT"/>
    <property type="match status" value="1"/>
</dbReference>
<keyword evidence="2" id="KW-0863">Zinc-finger</keyword>
<accession>A0A640KCF3</accession>
<evidence type="ECO:0000256" key="5">
    <source>
        <dbReference type="SAM" id="MobiDB-lite"/>
    </source>
</evidence>
<evidence type="ECO:0000256" key="2">
    <source>
        <dbReference type="ARBA" id="ARBA00022771"/>
    </source>
</evidence>
<evidence type="ECO:0000256" key="3">
    <source>
        <dbReference type="ARBA" id="ARBA00022833"/>
    </source>
</evidence>
<dbReference type="VEuPathDB" id="TriTrypDB:LtaPh_1301600"/>
<dbReference type="GO" id="GO:0008270">
    <property type="term" value="F:zinc ion binding"/>
    <property type="evidence" value="ECO:0007669"/>
    <property type="project" value="UniProtKB-KW"/>
</dbReference>
<keyword evidence="1" id="KW-0808">Transferase</keyword>
<dbReference type="OrthoDB" id="787137at2759"/>
<keyword evidence="2" id="KW-0479">Metal-binding</keyword>
<dbReference type="GO" id="GO:0003712">
    <property type="term" value="F:transcription coregulator activity"/>
    <property type="evidence" value="ECO:0007669"/>
    <property type="project" value="TreeGrafter"/>
</dbReference>
<evidence type="ECO:0000256" key="4">
    <source>
        <dbReference type="RuleBase" id="RU361211"/>
    </source>
</evidence>
<name>A0A640KCF3_LEITA</name>
<dbReference type="PANTHER" id="PTHR10615:SF161">
    <property type="entry name" value="HISTONE ACETYLTRANSFERASE KAT7"/>
    <property type="match status" value="1"/>
</dbReference>
<dbReference type="Gene3D" id="3.40.630.30">
    <property type="match status" value="1"/>
</dbReference>
<keyword evidence="8" id="KW-1185">Reference proteome</keyword>
<dbReference type="InterPro" id="IPR002717">
    <property type="entry name" value="HAT_MYST-type"/>
</dbReference>
<feature type="region of interest" description="Disordered" evidence="5">
    <location>
        <begin position="524"/>
        <end position="584"/>
    </location>
</feature>
<dbReference type="Proteomes" id="UP000419144">
    <property type="component" value="Unassembled WGS sequence"/>
</dbReference>
<keyword evidence="3" id="KW-0862">Zinc</keyword>
<feature type="domain" description="MYST-type HAT" evidence="6">
    <location>
        <begin position="201"/>
        <end position="515"/>
    </location>
</feature>
<dbReference type="InterPro" id="IPR050603">
    <property type="entry name" value="MYST_HAT"/>
</dbReference>
<reference evidence="7" key="1">
    <citation type="submission" date="2019-11" db="EMBL/GenBank/DDBJ databases">
        <title>Leishmania tarentolae CDS.</title>
        <authorList>
            <person name="Goto Y."/>
            <person name="Yamagishi J."/>
        </authorList>
    </citation>
    <scope>NUCLEOTIDE SEQUENCE [LARGE SCALE GENOMIC DNA]</scope>
    <source>
        <strain evidence="7">Parrot Tar II</strain>
    </source>
</reference>
<protein>
    <recommendedName>
        <fullName evidence="4">Histone acetyltransferase</fullName>
        <ecNumber evidence="4">2.3.1.48</ecNumber>
    </recommendedName>
</protein>
<comment type="catalytic activity">
    <reaction evidence="4">
        <text>L-lysyl-[protein] + acetyl-CoA = N(6)-acetyl-L-lysyl-[protein] + CoA + H(+)</text>
        <dbReference type="Rhea" id="RHEA:45948"/>
        <dbReference type="Rhea" id="RHEA-COMP:9752"/>
        <dbReference type="Rhea" id="RHEA-COMP:10731"/>
        <dbReference type="ChEBI" id="CHEBI:15378"/>
        <dbReference type="ChEBI" id="CHEBI:29969"/>
        <dbReference type="ChEBI" id="CHEBI:57287"/>
        <dbReference type="ChEBI" id="CHEBI:57288"/>
        <dbReference type="ChEBI" id="CHEBI:61930"/>
        <dbReference type="EC" id="2.3.1.48"/>
    </reaction>
</comment>
<evidence type="ECO:0000313" key="8">
    <source>
        <dbReference type="Proteomes" id="UP000419144"/>
    </source>
</evidence>
<dbReference type="GO" id="GO:0005634">
    <property type="term" value="C:nucleus"/>
    <property type="evidence" value="ECO:0007669"/>
    <property type="project" value="UniProtKB-SubCell"/>
</dbReference>
<keyword evidence="4" id="KW-0539">Nucleus</keyword>
<comment type="caution">
    <text evidence="7">The sequence shown here is derived from an EMBL/GenBank/DDBJ whole genome shotgun (WGS) entry which is preliminary data.</text>
</comment>
<dbReference type="SUPFAM" id="SSF55729">
    <property type="entry name" value="Acyl-CoA N-acyltransferases (Nat)"/>
    <property type="match status" value="1"/>
</dbReference>
<proteinExistence type="inferred from homology"/>
<evidence type="ECO:0000313" key="7">
    <source>
        <dbReference type="EMBL" id="GET86861.1"/>
    </source>
</evidence>
<dbReference type="GO" id="GO:0004402">
    <property type="term" value="F:histone acetyltransferase activity"/>
    <property type="evidence" value="ECO:0007669"/>
    <property type="project" value="InterPro"/>
</dbReference>
<sequence length="638" mass="70393">MCRSHYPYSMGGADMMEVGQRCRLLLADCTSTHATHSSDDTHNDEFTVTGVVVGVRPHAEEPWRRLYYVHCTHIEFGVELARQRRKATAPSWSGAPLGTIGSGTIHSRNELRAAGGSFVSSGGYHYRYDGWYDACALAPLSSDGALANSAAAMTSTCSSAPDALTPARVPCNDDAAPSASDVSLVPGHHREAPEEWVAAMERDTAVCEVVYVCYAFQPWFPAPYSALQYLALPEDDVCHSVYVCHRCLSPFFTREQYYVHLAGAYCRLRTPPGRLIYHDEDAGHKVFLVDGAKNLHYSRCLSLLGKQLIESKVLANDVDLYEYVVVTLPRASLPYIPAALPSCTSAKQHGSDNPVALSREEFCKAASDFDTEDWDGDVVMGYFSRLKHHPDHALSCIVTLPMFQRMRVASFLLDVAYWMTRQRQRRCGCGFCGRSGGAISRPFSPHGQSFLLSYWRRALLRALAKVTPLHRRASRTAQPELRFTLAELRALMDIPIHTDDLETLLLQSEFAFYQPIAASTASALYSNDDDNSPTPSPLTSSKTTQRRGRHRASASLKDSQTSSGSKPSSPSARGNSGHDDNSISGARYTGTLVLEASLLEAAAVLPTKTPRTRVTFDKRWLVRDGLSAYAYDTASYHY</sequence>
<organism evidence="7 8">
    <name type="scientific">Leishmania tarentolae</name>
    <name type="common">Sauroleishmania tarentolae</name>
    <dbReference type="NCBI Taxonomy" id="5689"/>
    <lineage>
        <taxon>Eukaryota</taxon>
        <taxon>Discoba</taxon>
        <taxon>Euglenozoa</taxon>
        <taxon>Kinetoplastea</taxon>
        <taxon>Metakinetoplastina</taxon>
        <taxon>Trypanosomatida</taxon>
        <taxon>Trypanosomatidae</taxon>
        <taxon>Leishmaniinae</taxon>
        <taxon>Leishmania</taxon>
        <taxon>lizard Leishmania</taxon>
    </lineage>
</organism>
<evidence type="ECO:0000256" key="1">
    <source>
        <dbReference type="ARBA" id="ARBA00022679"/>
    </source>
</evidence>
<evidence type="ECO:0000259" key="6">
    <source>
        <dbReference type="PROSITE" id="PS51726"/>
    </source>
</evidence>
<dbReference type="GO" id="GO:0006357">
    <property type="term" value="P:regulation of transcription by RNA polymerase II"/>
    <property type="evidence" value="ECO:0007669"/>
    <property type="project" value="TreeGrafter"/>
</dbReference>
<comment type="subcellular location">
    <subcellularLocation>
        <location evidence="4">Nucleus</location>
    </subcellularLocation>
</comment>
<dbReference type="InterPro" id="IPR016181">
    <property type="entry name" value="Acyl_CoA_acyltransferase"/>
</dbReference>
<feature type="compositionally biased region" description="Low complexity" evidence="5">
    <location>
        <begin position="559"/>
        <end position="571"/>
    </location>
</feature>
<dbReference type="PANTHER" id="PTHR10615">
    <property type="entry name" value="HISTONE ACETYLTRANSFERASE"/>
    <property type="match status" value="1"/>
</dbReference>
<dbReference type="GO" id="GO:0003682">
    <property type="term" value="F:chromatin binding"/>
    <property type="evidence" value="ECO:0007669"/>
    <property type="project" value="TreeGrafter"/>
</dbReference>
<dbReference type="AlphaFoldDB" id="A0A640KCF3"/>
<dbReference type="EC" id="2.3.1.48" evidence="4"/>
<dbReference type="EMBL" id="BLBS01000017">
    <property type="protein sequence ID" value="GET86861.1"/>
    <property type="molecule type" value="Genomic_DNA"/>
</dbReference>